<evidence type="ECO:0000256" key="1">
    <source>
        <dbReference type="SAM" id="Phobius"/>
    </source>
</evidence>
<accession>A0A4R3HZG3</accession>
<dbReference type="EMBL" id="SLZQ01000002">
    <property type="protein sequence ID" value="TCS38638.1"/>
    <property type="molecule type" value="Genomic_DNA"/>
</dbReference>
<proteinExistence type="predicted"/>
<sequence>MRRIFLIRHDQVKSLSLYFPQRAPMKIPLLVMLILIAMLIGLSLIFGVVIPS</sequence>
<gene>
    <name evidence="2" type="ORF">EDC30_102377</name>
</gene>
<keyword evidence="1" id="KW-1133">Transmembrane helix</keyword>
<keyword evidence="1" id="KW-0472">Membrane</keyword>
<name>A0A4R3HZG3_PAULE</name>
<dbReference type="Proteomes" id="UP000295382">
    <property type="component" value="Unassembled WGS sequence"/>
</dbReference>
<evidence type="ECO:0000313" key="2">
    <source>
        <dbReference type="EMBL" id="TCS38638.1"/>
    </source>
</evidence>
<evidence type="ECO:0000313" key="3">
    <source>
        <dbReference type="Proteomes" id="UP000295382"/>
    </source>
</evidence>
<reference evidence="2 3" key="1">
    <citation type="submission" date="2019-03" db="EMBL/GenBank/DDBJ databases">
        <title>Genomic Encyclopedia of Type Strains, Phase IV (KMG-IV): sequencing the most valuable type-strain genomes for metagenomic binning, comparative biology and taxonomic classification.</title>
        <authorList>
            <person name="Goeker M."/>
        </authorList>
    </citation>
    <scope>NUCLEOTIDE SEQUENCE [LARGE SCALE GENOMIC DNA]</scope>
    <source>
        <strain evidence="2 3">DSM 7445</strain>
    </source>
</reference>
<feature type="transmembrane region" description="Helical" evidence="1">
    <location>
        <begin position="29"/>
        <end position="50"/>
    </location>
</feature>
<keyword evidence="3" id="KW-1185">Reference proteome</keyword>
<keyword evidence="1" id="KW-0812">Transmembrane</keyword>
<comment type="caution">
    <text evidence="2">The sequence shown here is derived from an EMBL/GenBank/DDBJ whole genome shotgun (WGS) entry which is preliminary data.</text>
</comment>
<organism evidence="2 3">
    <name type="scientific">Paucimonas lemoignei</name>
    <name type="common">Pseudomonas lemoignei</name>
    <dbReference type="NCBI Taxonomy" id="29443"/>
    <lineage>
        <taxon>Bacteria</taxon>
        <taxon>Pseudomonadati</taxon>
        <taxon>Pseudomonadota</taxon>
        <taxon>Betaproteobacteria</taxon>
        <taxon>Burkholderiales</taxon>
        <taxon>Burkholderiaceae</taxon>
        <taxon>Paucimonas</taxon>
    </lineage>
</organism>
<protein>
    <submittedName>
        <fullName evidence="2">Uncharacterized protein</fullName>
    </submittedName>
</protein>
<dbReference type="AlphaFoldDB" id="A0A4R3HZG3"/>